<protein>
    <submittedName>
        <fullName evidence="1">Uncharacterized protein</fullName>
    </submittedName>
</protein>
<comment type="caution">
    <text evidence="1">The sequence shown here is derived from an EMBL/GenBank/DDBJ whole genome shotgun (WGS) entry which is preliminary data.</text>
</comment>
<evidence type="ECO:0000313" key="2">
    <source>
        <dbReference type="Proteomes" id="UP000011223"/>
    </source>
</evidence>
<sequence length="241" mass="27724">MNRELVYLLTDIRRELLIRLPHTSKLKMIDDMLSWLDTGSPCGEFAFHFPSQMTDEGFSAFEREQFWENPYCSCYLFIEKYGSYSKKALVLNALEYRPLYTEAGMPSFFWIDKEKVASVTEALLLLLSQLLAHQTELPHALDSQVSVSAFFSTNDLQGCARQDVLDEIHWHCEVAIQGIALAEHTHSKYVGIYKNGEKQMGNIHYENTVDTRIHRAMKITNPNQNPSFFYEADSAFVIFGS</sequence>
<proteinExistence type="predicted"/>
<dbReference type="AlphaFoldDB" id="R1IF32"/>
<organism evidence="1 2">
    <name type="scientific">Grimontia indica</name>
    <dbReference type="NCBI Taxonomy" id="1056512"/>
    <lineage>
        <taxon>Bacteria</taxon>
        <taxon>Pseudomonadati</taxon>
        <taxon>Pseudomonadota</taxon>
        <taxon>Gammaproteobacteria</taxon>
        <taxon>Vibrionales</taxon>
        <taxon>Vibrionaceae</taxon>
        <taxon>Grimontia</taxon>
    </lineage>
</organism>
<evidence type="ECO:0000313" key="1">
    <source>
        <dbReference type="EMBL" id="EOD79356.1"/>
    </source>
</evidence>
<dbReference type="Proteomes" id="UP000011223">
    <property type="component" value="Unassembled WGS sequence"/>
</dbReference>
<gene>
    <name evidence="1" type="ORF">D515_01809</name>
</gene>
<dbReference type="EMBL" id="ANFM02000021">
    <property type="protein sequence ID" value="EOD79356.1"/>
    <property type="molecule type" value="Genomic_DNA"/>
</dbReference>
<keyword evidence="2" id="KW-1185">Reference proteome</keyword>
<accession>R1IF32</accession>
<reference evidence="1 2" key="1">
    <citation type="journal article" date="2014" name="PLoS ONE">
        <title>Grimontia indica AK16(T), sp. nov., Isolated from a Seawater Sample Reports the Presence of Pathogenic Genes Similar to Vibrio Genus.</title>
        <authorList>
            <person name="Singh A."/>
            <person name="Vaidya B."/>
            <person name="Khatri I."/>
            <person name="Srinivas T.N."/>
            <person name="Subramanian S."/>
            <person name="Korpole S."/>
            <person name="Pinnaka A.K."/>
        </authorList>
    </citation>
    <scope>NUCLEOTIDE SEQUENCE [LARGE SCALE GENOMIC DNA]</scope>
    <source>
        <strain evidence="1 2">AK16</strain>
    </source>
</reference>
<name>R1IF32_9GAMM</name>